<organism evidence="2 3">
    <name type="scientific">Adhaeribacter terreus</name>
    <dbReference type="NCBI Taxonomy" id="529703"/>
    <lineage>
        <taxon>Bacteria</taxon>
        <taxon>Pseudomonadati</taxon>
        <taxon>Bacteroidota</taxon>
        <taxon>Cytophagia</taxon>
        <taxon>Cytophagales</taxon>
        <taxon>Hymenobacteraceae</taxon>
        <taxon>Adhaeribacter</taxon>
    </lineage>
</organism>
<sequence length="107" mass="13101">MKPEFWEWNADRYRELNEYFRIRIKLMLESDPYLQDLISERKGLQLSQITDRMTERDQELWLEFMRLDEAKFYQDMQNHLEGRGTPYNSRTGFGTGAHTENNEDQTW</sequence>
<protein>
    <submittedName>
        <fullName evidence="2">Uncharacterized protein</fullName>
    </submittedName>
</protein>
<dbReference type="Proteomes" id="UP001596161">
    <property type="component" value="Unassembled WGS sequence"/>
</dbReference>
<accession>A0ABW0EGA7</accession>
<evidence type="ECO:0000256" key="1">
    <source>
        <dbReference type="SAM" id="MobiDB-lite"/>
    </source>
</evidence>
<feature type="region of interest" description="Disordered" evidence="1">
    <location>
        <begin position="83"/>
        <end position="107"/>
    </location>
</feature>
<proteinExistence type="predicted"/>
<comment type="caution">
    <text evidence="2">The sequence shown here is derived from an EMBL/GenBank/DDBJ whole genome shotgun (WGS) entry which is preliminary data.</text>
</comment>
<reference evidence="3" key="1">
    <citation type="journal article" date="2019" name="Int. J. Syst. Evol. Microbiol.">
        <title>The Global Catalogue of Microorganisms (GCM) 10K type strain sequencing project: providing services to taxonomists for standard genome sequencing and annotation.</title>
        <authorList>
            <consortium name="The Broad Institute Genomics Platform"/>
            <consortium name="The Broad Institute Genome Sequencing Center for Infectious Disease"/>
            <person name="Wu L."/>
            <person name="Ma J."/>
        </authorList>
    </citation>
    <scope>NUCLEOTIDE SEQUENCE [LARGE SCALE GENOMIC DNA]</scope>
    <source>
        <strain evidence="3">KACC 12602</strain>
    </source>
</reference>
<dbReference type="EMBL" id="JBHSKT010000014">
    <property type="protein sequence ID" value="MFC5272293.1"/>
    <property type="molecule type" value="Genomic_DNA"/>
</dbReference>
<evidence type="ECO:0000313" key="3">
    <source>
        <dbReference type="Proteomes" id="UP001596161"/>
    </source>
</evidence>
<evidence type="ECO:0000313" key="2">
    <source>
        <dbReference type="EMBL" id="MFC5272293.1"/>
    </source>
</evidence>
<gene>
    <name evidence="2" type="ORF">ACFPIB_16885</name>
</gene>
<name>A0ABW0EGA7_9BACT</name>
<keyword evidence="3" id="KW-1185">Reference proteome</keyword>